<dbReference type="EMBL" id="LK933316">
    <property type="protein sequence ID" value="CDT63832.1"/>
    <property type="molecule type" value="Genomic_DNA"/>
</dbReference>
<gene>
    <name evidence="5" type="ORF">BN1095_620016</name>
    <name evidence="3" type="ORF">BN1096_520051</name>
    <name evidence="4" type="ORF">BN1097_680133</name>
</gene>
<name>A0A031WCR5_CLODI</name>
<dbReference type="PANTHER" id="PTHR37313:SF2">
    <property type="entry name" value="UPF0749 PROTEIN YLXX"/>
    <property type="match status" value="1"/>
</dbReference>
<dbReference type="Pfam" id="PF05949">
    <property type="entry name" value="DUF881"/>
    <property type="match status" value="1"/>
</dbReference>
<sequence length="224" mass="24849">MKKKIVILGAFILGVFISTYIKSLDPNRVYITLGQTESIESEVENTKKEIKNLKETLKKNKKTLNEYKEAKKNGNESIQTLMQKELEEVKELSGYSTVTGPGITITMRDSERELKDGQNPNDLIIHDIDILRVLNDLKKAGARAISINGERVLATSKIKCSGATITVNDTTYGQPFIIKAIGDIDLLSAAINSPESYAKSLKDIYGINIKVQENNGNKVNLFAK</sequence>
<proteinExistence type="inferred from homology"/>
<evidence type="ECO:0000313" key="5">
    <source>
        <dbReference type="EMBL" id="CDT63832.1"/>
    </source>
</evidence>
<dbReference type="AlphaFoldDB" id="A0A031WCR5"/>
<organism evidence="3">
    <name type="scientific">Clostridioides difficile</name>
    <name type="common">Peptoclostridium difficile</name>
    <dbReference type="NCBI Taxonomy" id="1496"/>
    <lineage>
        <taxon>Bacteria</taxon>
        <taxon>Bacillati</taxon>
        <taxon>Bacillota</taxon>
        <taxon>Clostridia</taxon>
        <taxon>Peptostreptococcales</taxon>
        <taxon>Peptostreptococcaceae</taxon>
        <taxon>Clostridioides</taxon>
    </lineage>
</organism>
<dbReference type="Gene3D" id="3.30.70.1880">
    <property type="entry name" value="Protein of unknown function DUF881"/>
    <property type="match status" value="1"/>
</dbReference>
<evidence type="ECO:0000256" key="2">
    <source>
        <dbReference type="SAM" id="Coils"/>
    </source>
</evidence>
<evidence type="ECO:0000313" key="3">
    <source>
        <dbReference type="EMBL" id="CDS85015.1"/>
    </source>
</evidence>
<dbReference type="EMBL" id="LK932505">
    <property type="protein sequence ID" value="CDS85015.1"/>
    <property type="molecule type" value="Genomic_DNA"/>
</dbReference>
<feature type="coiled-coil region" evidence="2">
    <location>
        <begin position="36"/>
        <end position="84"/>
    </location>
</feature>
<evidence type="ECO:0000313" key="4">
    <source>
        <dbReference type="EMBL" id="CDS88620.1"/>
    </source>
</evidence>
<keyword evidence="2" id="KW-0175">Coiled coil</keyword>
<accession>A0A031WCR5</accession>
<dbReference type="PATRIC" id="fig|1496.1373.peg.186"/>
<dbReference type="PANTHER" id="PTHR37313">
    <property type="entry name" value="UPF0749 PROTEIN RV1825"/>
    <property type="match status" value="1"/>
</dbReference>
<reference evidence="3" key="1">
    <citation type="submission" date="2014-07" db="EMBL/GenBank/DDBJ databases">
        <authorList>
            <person name="Monot Marc"/>
        </authorList>
    </citation>
    <scope>NUCLEOTIDE SEQUENCE</scope>
    <source>
        <strain evidence="5">7032989</strain>
        <strain evidence="4">7032994</strain>
    </source>
</reference>
<dbReference type="EMBL" id="LK932407">
    <property type="protein sequence ID" value="CDS88620.1"/>
    <property type="molecule type" value="Genomic_DNA"/>
</dbReference>
<dbReference type="RefSeq" id="WP_004454963.1">
    <property type="nucleotide sequence ID" value="NZ_BBYB01000182.1"/>
</dbReference>
<dbReference type="InterPro" id="IPR010273">
    <property type="entry name" value="DUF881"/>
</dbReference>
<comment type="similarity">
    <text evidence="1">Belongs to the UPF0749 family.</text>
</comment>
<evidence type="ECO:0000256" key="1">
    <source>
        <dbReference type="ARBA" id="ARBA00009108"/>
    </source>
</evidence>
<protein>
    <submittedName>
        <fullName evidence="3">Uncharacterized protein</fullName>
    </submittedName>
</protein>